<evidence type="ECO:0000313" key="3">
    <source>
        <dbReference type="Proteomes" id="UP001597189"/>
    </source>
</evidence>
<name>A0ABW4D4U1_9LACO</name>
<sequence length="410" mass="46033">MASVRVDVKPEILAWVATNAQSLTDKWRQQLATWIAGEKQPTVKQLQQMSRSAKVPFGYFFLDRVPQEDLPLLKYRTVANETLTQPSRDLIDVITDMETKQEWLRDYRQKQGFSQNRFNGAAQRVAGLSQLTATQQAEEILTLLELEPGWNEGPKSFDRFKQLRQHAEAANLTVMLDGCVQGNSHRPLDEDEFRAFAMTDAYAPMIFINTQDGYRARLFSLVHELVHIWYGQSELFNFDFESTTLVRNPVTEQRVNQISEAILFDQATFERLWTASAGQKPTSRLKLVAGSLGTSPLSAGIRAVRLGLVTQATLDDLKQELRADYQQYKQRQRNQTGGPSLYQVRAAHIDHAFVVDVARSAQAGDTSYPAAFALLGVRHGAGFDKLLAAIEGTGSHSGNGFSNELFNGFK</sequence>
<protein>
    <submittedName>
        <fullName evidence="2">ImmA/IrrE family metallo-endopeptidase</fullName>
    </submittedName>
</protein>
<dbReference type="PANTHER" id="PTHR43236">
    <property type="entry name" value="ANTITOXIN HIGA1"/>
    <property type="match status" value="1"/>
</dbReference>
<dbReference type="PANTHER" id="PTHR43236:SF2">
    <property type="entry name" value="BLL0069 PROTEIN"/>
    <property type="match status" value="1"/>
</dbReference>
<evidence type="ECO:0000259" key="1">
    <source>
        <dbReference type="Pfam" id="PF06114"/>
    </source>
</evidence>
<keyword evidence="3" id="KW-1185">Reference proteome</keyword>
<proteinExistence type="predicted"/>
<dbReference type="Pfam" id="PF06114">
    <property type="entry name" value="Peptidase_M78"/>
    <property type="match status" value="1"/>
</dbReference>
<dbReference type="EMBL" id="JBHTOD010000003">
    <property type="protein sequence ID" value="MFD1454948.1"/>
    <property type="molecule type" value="Genomic_DNA"/>
</dbReference>
<organism evidence="2 3">
    <name type="scientific">Levilactobacillus lanxiensis</name>
    <dbReference type="NCBI Taxonomy" id="2799568"/>
    <lineage>
        <taxon>Bacteria</taxon>
        <taxon>Bacillati</taxon>
        <taxon>Bacillota</taxon>
        <taxon>Bacilli</taxon>
        <taxon>Lactobacillales</taxon>
        <taxon>Lactobacillaceae</taxon>
        <taxon>Levilactobacillus</taxon>
    </lineage>
</organism>
<dbReference type="RefSeq" id="WP_203644193.1">
    <property type="nucleotide sequence ID" value="NZ_BOLN01000003.1"/>
</dbReference>
<comment type="caution">
    <text evidence="2">The sequence shown here is derived from an EMBL/GenBank/DDBJ whole genome shotgun (WGS) entry which is preliminary data.</text>
</comment>
<dbReference type="Proteomes" id="UP001597189">
    <property type="component" value="Unassembled WGS sequence"/>
</dbReference>
<dbReference type="InterPro" id="IPR052345">
    <property type="entry name" value="Rad_response_metalloprotease"/>
</dbReference>
<accession>A0ABW4D4U1</accession>
<evidence type="ECO:0000313" key="2">
    <source>
        <dbReference type="EMBL" id="MFD1454948.1"/>
    </source>
</evidence>
<dbReference type="InterPro" id="IPR010359">
    <property type="entry name" value="IrrE_HExxH"/>
</dbReference>
<feature type="domain" description="IrrE N-terminal-like" evidence="1">
    <location>
        <begin position="199"/>
        <end position="273"/>
    </location>
</feature>
<gene>
    <name evidence="2" type="ORF">ACFQ44_04505</name>
</gene>
<reference evidence="3" key="1">
    <citation type="journal article" date="2019" name="Int. J. Syst. Evol. Microbiol.">
        <title>The Global Catalogue of Microorganisms (GCM) 10K type strain sequencing project: providing services to taxonomists for standard genome sequencing and annotation.</title>
        <authorList>
            <consortium name="The Broad Institute Genomics Platform"/>
            <consortium name="The Broad Institute Genome Sequencing Center for Infectious Disease"/>
            <person name="Wu L."/>
            <person name="Ma J."/>
        </authorList>
    </citation>
    <scope>NUCLEOTIDE SEQUENCE [LARGE SCALE GENOMIC DNA]</scope>
    <source>
        <strain evidence="3">CCM 8979</strain>
    </source>
</reference>